<dbReference type="InterPro" id="IPR012318">
    <property type="entry name" value="HTH_CRP"/>
</dbReference>
<keyword evidence="3" id="KW-0010">Activator</keyword>
<feature type="domain" description="Cyclic nucleotide-binding" evidence="5">
    <location>
        <begin position="1"/>
        <end position="63"/>
    </location>
</feature>
<keyword evidence="8" id="KW-1185">Reference proteome</keyword>
<dbReference type="SUPFAM" id="SSF51206">
    <property type="entry name" value="cAMP-binding domain-like"/>
    <property type="match status" value="1"/>
</dbReference>
<dbReference type="Gene3D" id="1.10.10.10">
    <property type="entry name" value="Winged helix-like DNA-binding domain superfamily/Winged helix DNA-binding domain"/>
    <property type="match status" value="1"/>
</dbReference>
<dbReference type="GO" id="GO:0003700">
    <property type="term" value="F:DNA-binding transcription factor activity"/>
    <property type="evidence" value="ECO:0007669"/>
    <property type="project" value="TreeGrafter"/>
</dbReference>
<gene>
    <name evidence="7" type="ORF">N781_16655</name>
</gene>
<dbReference type="InterPro" id="IPR036388">
    <property type="entry name" value="WH-like_DNA-bd_sf"/>
</dbReference>
<evidence type="ECO:0000256" key="2">
    <source>
        <dbReference type="ARBA" id="ARBA00023125"/>
    </source>
</evidence>
<dbReference type="InterPro" id="IPR036390">
    <property type="entry name" value="WH_DNA-bd_sf"/>
</dbReference>
<evidence type="ECO:0000256" key="3">
    <source>
        <dbReference type="ARBA" id="ARBA00023159"/>
    </source>
</evidence>
<evidence type="ECO:0000313" key="8">
    <source>
        <dbReference type="Proteomes" id="UP000030528"/>
    </source>
</evidence>
<dbReference type="EMBL" id="AVPE01000006">
    <property type="protein sequence ID" value="KGX92378.1"/>
    <property type="molecule type" value="Genomic_DNA"/>
</dbReference>
<dbReference type="Gene3D" id="2.60.120.10">
    <property type="entry name" value="Jelly Rolls"/>
    <property type="match status" value="1"/>
</dbReference>
<proteinExistence type="predicted"/>
<reference evidence="7 8" key="1">
    <citation type="submission" date="2013-08" db="EMBL/GenBank/DDBJ databases">
        <authorList>
            <person name="Huang J."/>
            <person name="Wang G."/>
        </authorList>
    </citation>
    <scope>NUCLEOTIDE SEQUENCE [LARGE SCALE GENOMIC DNA]</scope>
    <source>
        <strain evidence="7 8">JSM 076056</strain>
    </source>
</reference>
<organism evidence="7 8">
    <name type="scientific">Pontibacillus halophilus JSM 076056 = DSM 19796</name>
    <dbReference type="NCBI Taxonomy" id="1385510"/>
    <lineage>
        <taxon>Bacteria</taxon>
        <taxon>Bacillati</taxon>
        <taxon>Bacillota</taxon>
        <taxon>Bacilli</taxon>
        <taxon>Bacillales</taxon>
        <taxon>Bacillaceae</taxon>
        <taxon>Pontibacillus</taxon>
    </lineage>
</organism>
<dbReference type="STRING" id="1385510.GCA_000425205_02103"/>
<dbReference type="InterPro" id="IPR018490">
    <property type="entry name" value="cNMP-bd_dom_sf"/>
</dbReference>
<evidence type="ECO:0000256" key="4">
    <source>
        <dbReference type="ARBA" id="ARBA00023163"/>
    </source>
</evidence>
<evidence type="ECO:0000259" key="6">
    <source>
        <dbReference type="PROSITE" id="PS51063"/>
    </source>
</evidence>
<accession>A0A0A5GMC8</accession>
<evidence type="ECO:0000259" key="5">
    <source>
        <dbReference type="PROSITE" id="PS50042"/>
    </source>
</evidence>
<name>A0A0A5GMC8_9BACI</name>
<dbReference type="CDD" id="cd00038">
    <property type="entry name" value="CAP_ED"/>
    <property type="match status" value="1"/>
</dbReference>
<dbReference type="InterPro" id="IPR000595">
    <property type="entry name" value="cNMP-bd_dom"/>
</dbReference>
<keyword evidence="4" id="KW-0804">Transcription</keyword>
<dbReference type="eggNOG" id="COG0664">
    <property type="taxonomic scope" value="Bacteria"/>
</dbReference>
<keyword evidence="1" id="KW-0805">Transcription regulation</keyword>
<dbReference type="GO" id="GO:0005829">
    <property type="term" value="C:cytosol"/>
    <property type="evidence" value="ECO:0007669"/>
    <property type="project" value="TreeGrafter"/>
</dbReference>
<comment type="caution">
    <text evidence="7">The sequence shown here is derived from an EMBL/GenBank/DDBJ whole genome shotgun (WGS) entry which is preliminary data.</text>
</comment>
<protein>
    <submittedName>
        <fullName evidence="7">Crp/Fnr family transcriptional regulator</fullName>
    </submittedName>
</protein>
<keyword evidence="2" id="KW-0238">DNA-binding</keyword>
<feature type="domain" description="HTH crp-type" evidence="6">
    <location>
        <begin position="108"/>
        <end position="179"/>
    </location>
</feature>
<dbReference type="PROSITE" id="PS50042">
    <property type="entry name" value="CNMP_BINDING_3"/>
    <property type="match status" value="1"/>
</dbReference>
<dbReference type="PANTHER" id="PTHR24567:SF26">
    <property type="entry name" value="REGULATORY PROTEIN YEIL"/>
    <property type="match status" value="1"/>
</dbReference>
<dbReference type="InterPro" id="IPR014710">
    <property type="entry name" value="RmlC-like_jellyroll"/>
</dbReference>
<dbReference type="AlphaFoldDB" id="A0A0A5GMC8"/>
<sequence>MCAKGDHLHSMYFLVKGKVKIYTTTEEGKSLILRFKTPFAVIGDLEYIRGGDVFNEVECVMDSLLLAVPFQILRRHEQERIEFYHFLLDIMTEKFYTESHASSLNMMYPVDVRLASYLLSLSEDGFGTMYYEEMRTANLKELADLIGTSYRHLNRVIERFVSDGLLRRERGTLTVLDRAKLRVVAKGNIYE</sequence>
<evidence type="ECO:0000256" key="1">
    <source>
        <dbReference type="ARBA" id="ARBA00023015"/>
    </source>
</evidence>
<dbReference type="PANTHER" id="PTHR24567">
    <property type="entry name" value="CRP FAMILY TRANSCRIPTIONAL REGULATORY PROTEIN"/>
    <property type="match status" value="1"/>
</dbReference>
<dbReference type="Proteomes" id="UP000030528">
    <property type="component" value="Unassembled WGS sequence"/>
</dbReference>
<dbReference type="SUPFAM" id="SSF46785">
    <property type="entry name" value="Winged helix' DNA-binding domain"/>
    <property type="match status" value="1"/>
</dbReference>
<dbReference type="GO" id="GO:0003677">
    <property type="term" value="F:DNA binding"/>
    <property type="evidence" value="ECO:0007669"/>
    <property type="project" value="UniProtKB-KW"/>
</dbReference>
<dbReference type="InterPro" id="IPR050397">
    <property type="entry name" value="Env_Response_Regulators"/>
</dbReference>
<dbReference type="Pfam" id="PF00027">
    <property type="entry name" value="cNMP_binding"/>
    <property type="match status" value="1"/>
</dbReference>
<dbReference type="Pfam" id="PF13545">
    <property type="entry name" value="HTH_Crp_2"/>
    <property type="match status" value="1"/>
</dbReference>
<dbReference type="PROSITE" id="PS51063">
    <property type="entry name" value="HTH_CRP_2"/>
    <property type="match status" value="1"/>
</dbReference>
<evidence type="ECO:0000313" key="7">
    <source>
        <dbReference type="EMBL" id="KGX92378.1"/>
    </source>
</evidence>